<dbReference type="RefSeq" id="WP_207702395.1">
    <property type="nucleotide sequence ID" value="NZ_JAFREL020000001.1"/>
</dbReference>
<dbReference type="NCBIfam" id="TIGR00611">
    <property type="entry name" value="recf"/>
    <property type="match status" value="1"/>
</dbReference>
<feature type="domain" description="RecF/RecN/SMC N-terminal" evidence="14">
    <location>
        <begin position="3"/>
        <end position="365"/>
    </location>
</feature>
<keyword evidence="5 12" id="KW-0235">DNA replication</keyword>
<evidence type="ECO:0000256" key="1">
    <source>
        <dbReference type="ARBA" id="ARBA00004496"/>
    </source>
</evidence>
<comment type="caution">
    <text evidence="15">The sequence shown here is derived from an EMBL/GenBank/DDBJ whole genome shotgun (WGS) entry which is preliminary data.</text>
</comment>
<evidence type="ECO:0000259" key="14">
    <source>
        <dbReference type="Pfam" id="PF02463"/>
    </source>
</evidence>
<dbReference type="Proteomes" id="UP000664357">
    <property type="component" value="Unassembled WGS sequence"/>
</dbReference>
<keyword evidence="6 12" id="KW-0547">Nucleotide-binding</keyword>
<evidence type="ECO:0000256" key="3">
    <source>
        <dbReference type="ARBA" id="ARBA00020170"/>
    </source>
</evidence>
<dbReference type="CDD" id="cd03242">
    <property type="entry name" value="ABC_RecF"/>
    <property type="match status" value="1"/>
</dbReference>
<keyword evidence="16" id="KW-1185">Reference proteome</keyword>
<dbReference type="InterPro" id="IPR001238">
    <property type="entry name" value="DNA-binding_RecF"/>
</dbReference>
<dbReference type="EMBL" id="JAFREL020000001">
    <property type="protein sequence ID" value="MEO1769142.1"/>
    <property type="molecule type" value="Genomic_DNA"/>
</dbReference>
<organism evidence="15 16">
    <name type="scientific">Candidatus Enterococcus ferrettii</name>
    <dbReference type="NCBI Taxonomy" id="2815324"/>
    <lineage>
        <taxon>Bacteria</taxon>
        <taxon>Bacillati</taxon>
        <taxon>Bacillota</taxon>
        <taxon>Bacilli</taxon>
        <taxon>Lactobacillales</taxon>
        <taxon>Enterococcaceae</taxon>
        <taxon>Enterococcus</taxon>
    </lineage>
</organism>
<dbReference type="SUPFAM" id="SSF52540">
    <property type="entry name" value="P-loop containing nucleoside triphosphate hydrolases"/>
    <property type="match status" value="1"/>
</dbReference>
<dbReference type="InterPro" id="IPR027417">
    <property type="entry name" value="P-loop_NTPase"/>
</dbReference>
<keyword evidence="9 12" id="KW-0238">DNA-binding</keyword>
<name>A0ABV0EKK2_9ENTE</name>
<feature type="binding site" evidence="12">
    <location>
        <begin position="30"/>
        <end position="37"/>
    </location>
    <ligand>
        <name>ATP</name>
        <dbReference type="ChEBI" id="CHEBI:30616"/>
    </ligand>
</feature>
<dbReference type="PANTHER" id="PTHR32182">
    <property type="entry name" value="DNA REPLICATION AND REPAIR PROTEIN RECF"/>
    <property type="match status" value="1"/>
</dbReference>
<evidence type="ECO:0000256" key="5">
    <source>
        <dbReference type="ARBA" id="ARBA00022705"/>
    </source>
</evidence>
<reference evidence="15 16" key="2">
    <citation type="submission" date="2024-02" db="EMBL/GenBank/DDBJ databases">
        <title>The Genome Sequence of Enterococcus sp. DIV0159.</title>
        <authorList>
            <person name="Earl A."/>
            <person name="Manson A."/>
            <person name="Gilmore M."/>
            <person name="Sanders J."/>
            <person name="Shea T."/>
            <person name="Howe W."/>
            <person name="Livny J."/>
            <person name="Cuomo C."/>
            <person name="Neafsey D."/>
            <person name="Birren B."/>
        </authorList>
    </citation>
    <scope>NUCLEOTIDE SEQUENCE [LARGE SCALE GENOMIC DNA]</scope>
    <source>
        <strain evidence="15 16">665A</strain>
    </source>
</reference>
<evidence type="ECO:0000256" key="11">
    <source>
        <dbReference type="ARBA" id="ARBA00023236"/>
    </source>
</evidence>
<gene>
    <name evidence="12" type="primary">recF</name>
    <name evidence="15" type="ORF">JZO67_001081</name>
</gene>
<keyword evidence="4 12" id="KW-0963">Cytoplasm</keyword>
<evidence type="ECO:0000256" key="9">
    <source>
        <dbReference type="ARBA" id="ARBA00023125"/>
    </source>
</evidence>
<dbReference type="Gene3D" id="1.20.1050.90">
    <property type="entry name" value="RecF/RecN/SMC, N-terminal domain"/>
    <property type="match status" value="1"/>
</dbReference>
<dbReference type="Pfam" id="PF02463">
    <property type="entry name" value="SMC_N"/>
    <property type="match status" value="1"/>
</dbReference>
<reference evidence="15 16" key="1">
    <citation type="submission" date="2021-03" db="EMBL/GenBank/DDBJ databases">
        <authorList>
            <person name="Gilmore M.S."/>
            <person name="Schwartzman J."/>
            <person name="Van Tyne D."/>
            <person name="Martin M."/>
            <person name="Earl A.M."/>
            <person name="Manson A.L."/>
            <person name="Straub T."/>
            <person name="Salamzade R."/>
            <person name="Saavedra J."/>
            <person name="Lebreton F."/>
            <person name="Prichula J."/>
            <person name="Schaufler K."/>
            <person name="Gaca A."/>
            <person name="Sgardioli B."/>
            <person name="Wagenaar J."/>
            <person name="Strong T."/>
        </authorList>
    </citation>
    <scope>NUCLEOTIDE SEQUENCE [LARGE SCALE GENOMIC DNA]</scope>
    <source>
        <strain evidence="15 16">665A</strain>
    </source>
</reference>
<proteinExistence type="inferred from homology"/>
<evidence type="ECO:0000256" key="4">
    <source>
        <dbReference type="ARBA" id="ARBA00022490"/>
    </source>
</evidence>
<evidence type="ECO:0000313" key="15">
    <source>
        <dbReference type="EMBL" id="MEO1769142.1"/>
    </source>
</evidence>
<evidence type="ECO:0000313" key="16">
    <source>
        <dbReference type="Proteomes" id="UP000664357"/>
    </source>
</evidence>
<dbReference type="HAMAP" id="MF_00365">
    <property type="entry name" value="RecF"/>
    <property type="match status" value="1"/>
</dbReference>
<sequence length="372" mass="43633">MKLNKLQLKNYRNYQELFLEFPNSLNVFLGENAQGKTNLLESIYVLALTRSHRTNTENELIGWHEEFAQIKGRISKGTSETELELLLTKKGRKSKVNHIEQKRLSSYIGQLNVILFAPEDLSLVKGSPQQRRRFIDMELGQISPLYLYDLAQYQKTLKQRNLYLKQLAEKKQKDEIYLDVLTEQLVEFGSKVLTNRLQFIKRLERWSNELHTRITNQREHLEIEYVSSFLLESGQPDDIQKIFYGELQRNRKREIFRGTTLIGPHRDDLRFLVNGQNVQTYGSQGQQRTTALSVKLAEIDLMKEETGEYPLLLLDDVMSELDDNRQIHLLETIEDKVQTFLTTTTLEHVKGKMTVHPDIFYVQQGQIERKET</sequence>
<dbReference type="PROSITE" id="PS00617">
    <property type="entry name" value="RECF_1"/>
    <property type="match status" value="1"/>
</dbReference>
<keyword evidence="8 12" id="KW-0067">ATP-binding</keyword>
<evidence type="ECO:0000256" key="7">
    <source>
        <dbReference type="ARBA" id="ARBA00022763"/>
    </source>
</evidence>
<dbReference type="InterPro" id="IPR042174">
    <property type="entry name" value="RecF_2"/>
</dbReference>
<keyword evidence="11 12" id="KW-0742">SOS response</keyword>
<comment type="similarity">
    <text evidence="2 12 13">Belongs to the RecF family.</text>
</comment>
<evidence type="ECO:0000256" key="6">
    <source>
        <dbReference type="ARBA" id="ARBA00022741"/>
    </source>
</evidence>
<evidence type="ECO:0000256" key="2">
    <source>
        <dbReference type="ARBA" id="ARBA00008016"/>
    </source>
</evidence>
<comment type="function">
    <text evidence="12 13">The RecF protein is involved in DNA metabolism; it is required for DNA replication and normal SOS inducibility. RecF binds preferentially to single-stranded, linear DNA. It also seems to bind ATP.</text>
</comment>
<evidence type="ECO:0000256" key="8">
    <source>
        <dbReference type="ARBA" id="ARBA00022840"/>
    </source>
</evidence>
<protein>
    <recommendedName>
        <fullName evidence="3 12">DNA replication and repair protein RecF</fullName>
    </recommendedName>
</protein>
<comment type="subcellular location">
    <subcellularLocation>
        <location evidence="1 12 13">Cytoplasm</location>
    </subcellularLocation>
</comment>
<dbReference type="InterPro" id="IPR003395">
    <property type="entry name" value="RecF/RecN/SMC_N"/>
</dbReference>
<evidence type="ECO:0000256" key="13">
    <source>
        <dbReference type="RuleBase" id="RU000578"/>
    </source>
</evidence>
<evidence type="ECO:0000256" key="12">
    <source>
        <dbReference type="HAMAP-Rule" id="MF_00365"/>
    </source>
</evidence>
<dbReference type="PANTHER" id="PTHR32182:SF0">
    <property type="entry name" value="DNA REPLICATION AND REPAIR PROTEIN RECF"/>
    <property type="match status" value="1"/>
</dbReference>
<keyword evidence="10 12" id="KW-0234">DNA repair</keyword>
<evidence type="ECO:0000256" key="10">
    <source>
        <dbReference type="ARBA" id="ARBA00023204"/>
    </source>
</evidence>
<keyword evidence="7 12" id="KW-0227">DNA damage</keyword>
<dbReference type="PROSITE" id="PS00618">
    <property type="entry name" value="RECF_2"/>
    <property type="match status" value="1"/>
</dbReference>
<accession>A0ABV0EKK2</accession>
<dbReference type="InterPro" id="IPR018078">
    <property type="entry name" value="DNA-binding_RecF_CS"/>
</dbReference>
<dbReference type="Gene3D" id="3.40.50.300">
    <property type="entry name" value="P-loop containing nucleotide triphosphate hydrolases"/>
    <property type="match status" value="1"/>
</dbReference>